<name>A0ACC0BBF6_CATRO</name>
<comment type="caution">
    <text evidence="1">The sequence shown here is derived from an EMBL/GenBank/DDBJ whole genome shotgun (WGS) entry which is preliminary data.</text>
</comment>
<organism evidence="1 2">
    <name type="scientific">Catharanthus roseus</name>
    <name type="common">Madagascar periwinkle</name>
    <name type="synonym">Vinca rosea</name>
    <dbReference type="NCBI Taxonomy" id="4058"/>
    <lineage>
        <taxon>Eukaryota</taxon>
        <taxon>Viridiplantae</taxon>
        <taxon>Streptophyta</taxon>
        <taxon>Embryophyta</taxon>
        <taxon>Tracheophyta</taxon>
        <taxon>Spermatophyta</taxon>
        <taxon>Magnoliopsida</taxon>
        <taxon>eudicotyledons</taxon>
        <taxon>Gunneridae</taxon>
        <taxon>Pentapetalae</taxon>
        <taxon>asterids</taxon>
        <taxon>lamiids</taxon>
        <taxon>Gentianales</taxon>
        <taxon>Apocynaceae</taxon>
        <taxon>Rauvolfioideae</taxon>
        <taxon>Vinceae</taxon>
        <taxon>Catharanthinae</taxon>
        <taxon>Catharanthus</taxon>
    </lineage>
</organism>
<dbReference type="Proteomes" id="UP001060085">
    <property type="component" value="Linkage Group LG04"/>
</dbReference>
<reference evidence="2" key="1">
    <citation type="journal article" date="2023" name="Nat. Plants">
        <title>Single-cell RNA sequencing provides a high-resolution roadmap for understanding the multicellular compartmentation of specialized metabolism.</title>
        <authorList>
            <person name="Sun S."/>
            <person name="Shen X."/>
            <person name="Li Y."/>
            <person name="Li Y."/>
            <person name="Wang S."/>
            <person name="Li R."/>
            <person name="Zhang H."/>
            <person name="Shen G."/>
            <person name="Guo B."/>
            <person name="Wei J."/>
            <person name="Xu J."/>
            <person name="St-Pierre B."/>
            <person name="Chen S."/>
            <person name="Sun C."/>
        </authorList>
    </citation>
    <scope>NUCLEOTIDE SEQUENCE [LARGE SCALE GENOMIC DNA]</scope>
</reference>
<evidence type="ECO:0000313" key="2">
    <source>
        <dbReference type="Proteomes" id="UP001060085"/>
    </source>
</evidence>
<keyword evidence="2" id="KW-1185">Reference proteome</keyword>
<proteinExistence type="predicted"/>
<sequence>MAEDSLRIGGLSSGLAVVLDGDDRREGSQRTRLVSYCDDFGDQSIERTLEHIFDLPYKTINPLTLPVDAGVVRSIIKNQFLKYHVNSETIVDRNRDGVSTIGVGFRPQFVGLEESSICGDIRVVKPPLLLESHALFSSARANTCVWKGKWMYEVILETSGVQQIGWATLSCPFTDLKGVGDADDSYAYDGKRVYKWNKEPEGYGQSWVVGDVIGCCIDLECDEISFLRNGVSLGVAFNGIRKMVPGLGYYPAISLSQGERCQLNFGAHPFKYPVNGFLPIQSPPSVNFITVQLLRCFSRLLEMQHTESSGTVSVERFRRLKRFVSFEELSHPVSRGICKELISTVIAETGSVEYIARGPFLSFIIEIFKVHPPHDYRSLDRVLDWFLEVQESNLLFEHFICALSSACKTAPWILSDFPYSGSYIYLALACHILRREELMILWWKSPDFELIFEGFLSQKSPNKQDLQSLMPLVWWPGSCEDMSNESSMVLTTTALSEAISMVEEKHRDLCCLVMQFIPPRTPPQLPGSVFKTFLQNLLLKNRGADRSLPPPGVSSNSVLVSLFSVILHFLSEGSAVGGICGWAKGCGASSGPDVGFLHRGGQQSFSAGLFLKNDPHRVDFSRLGGSYGHLAKSHPMNDDQEEVIRWEEGCTDDEETRVTHFDRQKPCCCSSYDADFAKISKHQIRYMSKGSRGHGSSIPERSSHVAAEYSAGNLNDEIEDKPGTSDQSESEFNYRPVQQMRILPRENNLSSATLKEEELLDAMLLIYHLGVAPNFKQASSYISRQSQSISLLEETDKRIRERASGEQIKRLKEDRSVYREEVMDCVRHCAWYRVSLFSRWKQRGMYASCMWIVQFLLILSKLDSIFLYIPEYYLETLVDCFHVLRKSDPPFAPQAIFIKQGLSSFVTFVVTHFNDPRISSAELRDLLLQSISVLVQYKEFLAVFECNQSATQSLPRALLSAFDNRSWVPVTNIIMRLCKNSGFGSAKRGESSSSSAVFQRLFRDACTEEEELFSAFLNRLFNTLSWAMTEFSVSICEIQENYQVLEFQQRKCSVIFDLSCNLARLLEFCTCEIPQAFLSGTDTNMRRLTELIIFILNHLISGADPELFDLSIRRPGQSPEKMNGGMILAPLAGIILNLLDANKEEDHGRQNDIVEIFAGMGCAETILRGFYLLECNWVSDYFSNTIFS</sequence>
<accession>A0ACC0BBF6</accession>
<gene>
    <name evidence="1" type="ORF">M9H77_19828</name>
</gene>
<protein>
    <submittedName>
        <fullName evidence="1">Uncharacterized protein</fullName>
    </submittedName>
</protein>
<evidence type="ECO:0000313" key="1">
    <source>
        <dbReference type="EMBL" id="KAI5669975.1"/>
    </source>
</evidence>
<dbReference type="EMBL" id="CM044704">
    <property type="protein sequence ID" value="KAI5669975.1"/>
    <property type="molecule type" value="Genomic_DNA"/>
</dbReference>